<dbReference type="GO" id="GO:0055085">
    <property type="term" value="P:transmembrane transport"/>
    <property type="evidence" value="ECO:0007669"/>
    <property type="project" value="InterPro"/>
</dbReference>
<dbReference type="Proteomes" id="UP000008466">
    <property type="component" value="Chromosome"/>
</dbReference>
<evidence type="ECO:0000256" key="7">
    <source>
        <dbReference type="RuleBase" id="RU363032"/>
    </source>
</evidence>
<evidence type="ECO:0000256" key="5">
    <source>
        <dbReference type="ARBA" id="ARBA00022989"/>
    </source>
</evidence>
<dbReference type="eggNOG" id="COG1175">
    <property type="taxonomic scope" value="Bacteria"/>
</dbReference>
<evidence type="ECO:0000313" key="9">
    <source>
        <dbReference type="EMBL" id="ADY12269.1"/>
    </source>
</evidence>
<comment type="similarity">
    <text evidence="7">Belongs to the binding-protein-dependent transport system permease family.</text>
</comment>
<keyword evidence="5 7" id="KW-1133">Transmembrane helix</keyword>
<dbReference type="PANTHER" id="PTHR30193:SF37">
    <property type="entry name" value="INNER MEMBRANE ABC TRANSPORTER PERMEASE PROTEIN YCJO"/>
    <property type="match status" value="1"/>
</dbReference>
<dbReference type="Pfam" id="PF00528">
    <property type="entry name" value="BPD_transp_1"/>
    <property type="match status" value="1"/>
</dbReference>
<protein>
    <submittedName>
        <fullName evidence="9">ABC-type transporter, integral membrane subunit</fullName>
    </submittedName>
</protein>
<dbReference type="KEGG" id="sbu:SpiBuddy_0434"/>
<dbReference type="PANTHER" id="PTHR30193">
    <property type="entry name" value="ABC TRANSPORTER PERMEASE PROTEIN"/>
    <property type="match status" value="1"/>
</dbReference>
<dbReference type="RefSeq" id="WP_013606122.1">
    <property type="nucleotide sequence ID" value="NC_015152.1"/>
</dbReference>
<reference evidence="10" key="1">
    <citation type="submission" date="2011-02" db="EMBL/GenBank/DDBJ databases">
        <title>Complete sequence of Spirochaeta sp. Buddy.</title>
        <authorList>
            <person name="Lucas S."/>
            <person name="Copeland A."/>
            <person name="Lapidus A."/>
            <person name="Cheng J.-F."/>
            <person name="Goodwin L."/>
            <person name="Pitluck S."/>
            <person name="Zeytun A."/>
            <person name="Detter J.C."/>
            <person name="Han C."/>
            <person name="Tapia R."/>
            <person name="Land M."/>
            <person name="Hauser L."/>
            <person name="Kyrpides N."/>
            <person name="Ivanova N."/>
            <person name="Mikhailova N."/>
            <person name="Pagani I."/>
            <person name="Ritalahti K.M."/>
            <person name="Loeffler F.E."/>
            <person name="Woyke T."/>
        </authorList>
    </citation>
    <scope>NUCLEOTIDE SEQUENCE [LARGE SCALE GENOMIC DNA]</scope>
    <source>
        <strain evidence="10">ATCC BAA-1886 / DSM 22777 / Buddy</strain>
    </source>
</reference>
<dbReference type="InterPro" id="IPR035906">
    <property type="entry name" value="MetI-like_sf"/>
</dbReference>
<keyword evidence="3" id="KW-1003">Cell membrane</keyword>
<feature type="transmembrane region" description="Helical" evidence="7">
    <location>
        <begin position="266"/>
        <end position="290"/>
    </location>
</feature>
<dbReference type="PROSITE" id="PS50928">
    <property type="entry name" value="ABC_TM1"/>
    <property type="match status" value="1"/>
</dbReference>
<dbReference type="HOGENOM" id="CLU_016047_0_2_12"/>
<dbReference type="AlphaFoldDB" id="F0RUA7"/>
<evidence type="ECO:0000256" key="6">
    <source>
        <dbReference type="ARBA" id="ARBA00023136"/>
    </source>
</evidence>
<proteinExistence type="inferred from homology"/>
<sequence length="298" mass="33888">MNRRSLRSTTTTQMFVWGWVLILPTIMGLMVLNIVPMIATVYQSFHKTGDFGRGNVFIGLKNFQKLFSDQAVLQSIINTCKYTIAQVPLSVFIALILAVMLNRQIRGRGAYRTIFFLPMVVAPAAIAMVWRWLYNSEFGLINNAFNLNVSWISDPAIAVYSIAIIGIWSDIGYNMILFLAGLQEIPKDYYEAADLDGANAIQSFRHITVPMVSPILFFVIVTRMIAAMQVFDTIFMVMEQRSNPAMYKTQSLVYLFYQSSFVERDFGYGSTIVVVLLVLIMCITAIQMIAQKKWVHYN</sequence>
<feature type="transmembrane region" description="Helical" evidence="7">
    <location>
        <begin position="113"/>
        <end position="133"/>
    </location>
</feature>
<evidence type="ECO:0000313" key="10">
    <source>
        <dbReference type="Proteomes" id="UP000008466"/>
    </source>
</evidence>
<keyword evidence="2 7" id="KW-0813">Transport</keyword>
<accession>F0RUA7</accession>
<keyword evidence="6 7" id="KW-0472">Membrane</keyword>
<dbReference type="InterPro" id="IPR051393">
    <property type="entry name" value="ABC_transporter_permease"/>
</dbReference>
<dbReference type="STRING" id="158189.SpiBuddy_0434"/>
<dbReference type="InterPro" id="IPR000515">
    <property type="entry name" value="MetI-like"/>
</dbReference>
<feature type="transmembrane region" description="Helical" evidence="7">
    <location>
        <begin position="82"/>
        <end position="101"/>
    </location>
</feature>
<organism evidence="9 10">
    <name type="scientific">Sphaerochaeta globosa (strain ATCC BAA-1886 / DSM 22777 / Buddy)</name>
    <name type="common">Spirochaeta sp. (strain Buddy)</name>
    <dbReference type="NCBI Taxonomy" id="158189"/>
    <lineage>
        <taxon>Bacteria</taxon>
        <taxon>Pseudomonadati</taxon>
        <taxon>Spirochaetota</taxon>
        <taxon>Spirochaetia</taxon>
        <taxon>Spirochaetales</taxon>
        <taxon>Sphaerochaetaceae</taxon>
        <taxon>Sphaerochaeta</taxon>
    </lineage>
</organism>
<gene>
    <name evidence="9" type="ordered locus">SpiBuddy_0434</name>
</gene>
<evidence type="ECO:0000259" key="8">
    <source>
        <dbReference type="PROSITE" id="PS50928"/>
    </source>
</evidence>
<dbReference type="Gene3D" id="1.10.3720.10">
    <property type="entry name" value="MetI-like"/>
    <property type="match status" value="1"/>
</dbReference>
<dbReference type="CDD" id="cd06261">
    <property type="entry name" value="TM_PBP2"/>
    <property type="match status" value="1"/>
</dbReference>
<keyword evidence="10" id="KW-1185">Reference proteome</keyword>
<dbReference type="OrthoDB" id="368874at2"/>
<feature type="transmembrane region" description="Helical" evidence="7">
    <location>
        <begin position="12"/>
        <end position="35"/>
    </location>
</feature>
<evidence type="ECO:0000256" key="1">
    <source>
        <dbReference type="ARBA" id="ARBA00004651"/>
    </source>
</evidence>
<evidence type="ECO:0000256" key="3">
    <source>
        <dbReference type="ARBA" id="ARBA00022475"/>
    </source>
</evidence>
<evidence type="ECO:0000256" key="2">
    <source>
        <dbReference type="ARBA" id="ARBA00022448"/>
    </source>
</evidence>
<keyword evidence="4 7" id="KW-0812">Transmembrane</keyword>
<name>F0RUA7_SPHGB</name>
<dbReference type="SUPFAM" id="SSF161098">
    <property type="entry name" value="MetI-like"/>
    <property type="match status" value="1"/>
</dbReference>
<feature type="domain" description="ABC transmembrane type-1" evidence="8">
    <location>
        <begin position="76"/>
        <end position="287"/>
    </location>
</feature>
<dbReference type="GO" id="GO:0005886">
    <property type="term" value="C:plasma membrane"/>
    <property type="evidence" value="ECO:0007669"/>
    <property type="project" value="UniProtKB-SubCell"/>
</dbReference>
<feature type="transmembrane region" description="Helical" evidence="7">
    <location>
        <begin position="157"/>
        <end position="180"/>
    </location>
</feature>
<comment type="subcellular location">
    <subcellularLocation>
        <location evidence="1 7">Cell membrane</location>
        <topology evidence="1 7">Multi-pass membrane protein</topology>
    </subcellularLocation>
</comment>
<evidence type="ECO:0000256" key="4">
    <source>
        <dbReference type="ARBA" id="ARBA00022692"/>
    </source>
</evidence>
<dbReference type="EMBL" id="CP002541">
    <property type="protein sequence ID" value="ADY12269.1"/>
    <property type="molecule type" value="Genomic_DNA"/>
</dbReference>
<feature type="transmembrane region" description="Helical" evidence="7">
    <location>
        <begin position="215"/>
        <end position="238"/>
    </location>
</feature>